<reference evidence="1 2" key="1">
    <citation type="submission" date="2021-06" db="EMBL/GenBank/DDBJ databases">
        <authorList>
            <person name="Kallberg Y."/>
            <person name="Tangrot J."/>
            <person name="Rosling A."/>
        </authorList>
    </citation>
    <scope>NUCLEOTIDE SEQUENCE [LARGE SCALE GENOMIC DNA]</scope>
    <source>
        <strain evidence="1 2">120-4 pot B 10/14</strain>
    </source>
</reference>
<organism evidence="1 2">
    <name type="scientific">Gigaspora margarita</name>
    <dbReference type="NCBI Taxonomy" id="4874"/>
    <lineage>
        <taxon>Eukaryota</taxon>
        <taxon>Fungi</taxon>
        <taxon>Fungi incertae sedis</taxon>
        <taxon>Mucoromycota</taxon>
        <taxon>Glomeromycotina</taxon>
        <taxon>Glomeromycetes</taxon>
        <taxon>Diversisporales</taxon>
        <taxon>Gigasporaceae</taxon>
        <taxon>Gigaspora</taxon>
    </lineage>
</organism>
<keyword evidence="2" id="KW-1185">Reference proteome</keyword>
<evidence type="ECO:0000313" key="2">
    <source>
        <dbReference type="Proteomes" id="UP000789901"/>
    </source>
</evidence>
<evidence type="ECO:0000313" key="1">
    <source>
        <dbReference type="EMBL" id="CAG8855137.1"/>
    </source>
</evidence>
<sequence length="40" mass="4454">MTVNIDAFGISKGPELVIEGINNKGKHITKEFGETIYEFL</sequence>
<dbReference type="EMBL" id="CAJVQB010146254">
    <property type="protein sequence ID" value="CAG8855137.1"/>
    <property type="molecule type" value="Genomic_DNA"/>
</dbReference>
<proteinExistence type="predicted"/>
<feature type="non-terminal residue" evidence="1">
    <location>
        <position position="40"/>
    </location>
</feature>
<gene>
    <name evidence="1" type="ORF">GMARGA_LOCUS43958</name>
</gene>
<name>A0ABN7XIM7_GIGMA</name>
<comment type="caution">
    <text evidence="1">The sequence shown here is derived from an EMBL/GenBank/DDBJ whole genome shotgun (WGS) entry which is preliminary data.</text>
</comment>
<dbReference type="Proteomes" id="UP000789901">
    <property type="component" value="Unassembled WGS sequence"/>
</dbReference>
<protein>
    <submittedName>
        <fullName evidence="1">39584_t:CDS:1</fullName>
    </submittedName>
</protein>
<accession>A0ABN7XIM7</accession>